<feature type="non-terminal residue" evidence="2">
    <location>
        <position position="1"/>
    </location>
</feature>
<evidence type="ECO:0000313" key="3">
    <source>
        <dbReference type="Proteomes" id="UP000678393"/>
    </source>
</evidence>
<organism evidence="2 3">
    <name type="scientific">Candidula unifasciata</name>
    <dbReference type="NCBI Taxonomy" id="100452"/>
    <lineage>
        <taxon>Eukaryota</taxon>
        <taxon>Metazoa</taxon>
        <taxon>Spiralia</taxon>
        <taxon>Lophotrochozoa</taxon>
        <taxon>Mollusca</taxon>
        <taxon>Gastropoda</taxon>
        <taxon>Heterobranchia</taxon>
        <taxon>Euthyneura</taxon>
        <taxon>Panpulmonata</taxon>
        <taxon>Eupulmonata</taxon>
        <taxon>Stylommatophora</taxon>
        <taxon>Helicina</taxon>
        <taxon>Helicoidea</taxon>
        <taxon>Geomitridae</taxon>
        <taxon>Candidula</taxon>
    </lineage>
</organism>
<feature type="compositionally biased region" description="Basic and acidic residues" evidence="1">
    <location>
        <begin position="19"/>
        <end position="35"/>
    </location>
</feature>
<evidence type="ECO:0000256" key="1">
    <source>
        <dbReference type="SAM" id="MobiDB-lite"/>
    </source>
</evidence>
<sequence>VYNVQDGIAADNTASSEEGAQKKSSDEGDQNRQQHVEATGGASAAGQVVYSKTLKRTWHYLLTDWSRQVKQLQKDQLPVNLDNIVSKKLSTMVDLVLRPVAPPEWRHACLVVLLSQETDQELTSRVLNHTVGDALCLPLKVIIDIIQTLTTSFQTPLRVDARKQLVTTTINHRYCEIPAKYIVLFMYQMDELFNMKLICKQQFHKEKLRNPIVQGHEYISGGKHDKTLVGTNSPANDDLGAKVLGGDNDVPHILNIEHRATSIVDDFKTKDLARMMILLAKWRNRNQTLINAVVHGLSQADFSDFHVVQLSNLLLSFSMLNIYSNPVLRNIVLHLTRETPTAPSQICTVLSSLSHLRWNDEALVSKYLCFLADDICKLTVTDAQSLLTSLANLYIVPTTDAETSLIFKIAKIAFSGDLTPASKVHCAWCLAVLLSLSAEVGQSLLQPAFLSQLSDVDDAQKQSSLHKLCSISTALQYEVKDYSRSGLLLPEVPAMSPAQDRTGCCDRGQISELKKCLQKFVDVTSYVSWGQTLMVGPAADAVMCADMSGDLRPLNTIEDENIYKLAIQLVPFSGVLCVTGSPCGSYSMAARHWKHLGYVPVQILYSDLKPSLSCLEKISIIKTKIQSAVKKFVAERQRLKP</sequence>
<proteinExistence type="predicted"/>
<evidence type="ECO:0000313" key="2">
    <source>
        <dbReference type="EMBL" id="CAG5115711.1"/>
    </source>
</evidence>
<protein>
    <recommendedName>
        <fullName evidence="4">RAP domain-containing protein</fullName>
    </recommendedName>
</protein>
<evidence type="ECO:0008006" key="4">
    <source>
        <dbReference type="Google" id="ProtNLM"/>
    </source>
</evidence>
<dbReference type="EMBL" id="CAJHNH020000155">
    <property type="protein sequence ID" value="CAG5115711.1"/>
    <property type="molecule type" value="Genomic_DNA"/>
</dbReference>
<dbReference type="AlphaFoldDB" id="A0A8S3YJT7"/>
<reference evidence="2" key="1">
    <citation type="submission" date="2021-04" db="EMBL/GenBank/DDBJ databases">
        <authorList>
            <consortium name="Molecular Ecology Group"/>
        </authorList>
    </citation>
    <scope>NUCLEOTIDE SEQUENCE</scope>
</reference>
<name>A0A8S3YJT7_9EUPU</name>
<keyword evidence="3" id="KW-1185">Reference proteome</keyword>
<dbReference type="OrthoDB" id="6501018at2759"/>
<dbReference type="Proteomes" id="UP000678393">
    <property type="component" value="Unassembled WGS sequence"/>
</dbReference>
<accession>A0A8S3YJT7</accession>
<feature type="region of interest" description="Disordered" evidence="1">
    <location>
        <begin position="1"/>
        <end position="40"/>
    </location>
</feature>
<gene>
    <name evidence="2" type="ORF">CUNI_LOCUS1269</name>
</gene>
<comment type="caution">
    <text evidence="2">The sequence shown here is derived from an EMBL/GenBank/DDBJ whole genome shotgun (WGS) entry which is preliminary data.</text>
</comment>